<keyword evidence="2" id="KW-0328">Glycosyltransferase</keyword>
<dbReference type="EMBL" id="JBDFQZ010000008">
    <property type="protein sequence ID" value="KAK9699955.1"/>
    <property type="molecule type" value="Genomic_DNA"/>
</dbReference>
<accession>A0AAW1JAV2</accession>
<dbReference type="InterPro" id="IPR003406">
    <property type="entry name" value="Glyco_trans_14"/>
</dbReference>
<evidence type="ECO:0000256" key="6">
    <source>
        <dbReference type="SAM" id="MobiDB-lite"/>
    </source>
</evidence>
<evidence type="ECO:0000313" key="7">
    <source>
        <dbReference type="EMBL" id="KAK9699955.1"/>
    </source>
</evidence>
<dbReference type="AlphaFoldDB" id="A0AAW1JAV2"/>
<feature type="compositionally biased region" description="Pro residues" evidence="6">
    <location>
        <begin position="88"/>
        <end position="100"/>
    </location>
</feature>
<dbReference type="Pfam" id="PF02485">
    <property type="entry name" value="Branch"/>
    <property type="match status" value="1"/>
</dbReference>
<name>A0AAW1JAV2_SAPOF</name>
<feature type="compositionally biased region" description="Pro residues" evidence="6">
    <location>
        <begin position="47"/>
        <end position="65"/>
    </location>
</feature>
<feature type="compositionally biased region" description="Low complexity" evidence="6">
    <location>
        <begin position="66"/>
        <end position="87"/>
    </location>
</feature>
<dbReference type="PANTHER" id="PTHR31042">
    <property type="entry name" value="CORE-2/I-BRANCHING BETA-1,6-N-ACETYLGLUCOSAMINYLTRANSFERASE FAMILY PROTEIN-RELATED"/>
    <property type="match status" value="1"/>
</dbReference>
<feature type="compositionally biased region" description="Pro residues" evidence="6">
    <location>
        <begin position="128"/>
        <end position="138"/>
    </location>
</feature>
<organism evidence="7 8">
    <name type="scientific">Saponaria officinalis</name>
    <name type="common">Common soapwort</name>
    <name type="synonym">Lychnis saponaria</name>
    <dbReference type="NCBI Taxonomy" id="3572"/>
    <lineage>
        <taxon>Eukaryota</taxon>
        <taxon>Viridiplantae</taxon>
        <taxon>Streptophyta</taxon>
        <taxon>Embryophyta</taxon>
        <taxon>Tracheophyta</taxon>
        <taxon>Spermatophyta</taxon>
        <taxon>Magnoliopsida</taxon>
        <taxon>eudicotyledons</taxon>
        <taxon>Gunneridae</taxon>
        <taxon>Pentapetalae</taxon>
        <taxon>Caryophyllales</taxon>
        <taxon>Caryophyllaceae</taxon>
        <taxon>Caryophylleae</taxon>
        <taxon>Saponaria</taxon>
    </lineage>
</organism>
<evidence type="ECO:0000256" key="4">
    <source>
        <dbReference type="ARBA" id="ARBA00023136"/>
    </source>
</evidence>
<proteinExistence type="predicted"/>
<evidence type="ECO:0000256" key="3">
    <source>
        <dbReference type="ARBA" id="ARBA00022679"/>
    </source>
</evidence>
<dbReference type="GO" id="GO:0016757">
    <property type="term" value="F:glycosyltransferase activity"/>
    <property type="evidence" value="ECO:0007669"/>
    <property type="project" value="UniProtKB-KW"/>
</dbReference>
<feature type="region of interest" description="Disordered" evidence="6">
    <location>
        <begin position="47"/>
        <end position="145"/>
    </location>
</feature>
<dbReference type="PANTHER" id="PTHR31042:SF60">
    <property type="entry name" value="CORE-2_I-BRANCHING BETA-1,6-N-ACETYLGLUCOSAMINYLTRANSFERASE FAMILY PROTEIN"/>
    <property type="match status" value="1"/>
</dbReference>
<reference evidence="7" key="1">
    <citation type="submission" date="2024-03" db="EMBL/GenBank/DDBJ databases">
        <title>WGS assembly of Saponaria officinalis var. Norfolk2.</title>
        <authorList>
            <person name="Jenkins J."/>
            <person name="Shu S."/>
            <person name="Grimwood J."/>
            <person name="Barry K."/>
            <person name="Goodstein D."/>
            <person name="Schmutz J."/>
            <person name="Leebens-Mack J."/>
            <person name="Osbourn A."/>
        </authorList>
    </citation>
    <scope>NUCLEOTIDE SEQUENCE [LARGE SCALE GENOMIC DNA]</scope>
    <source>
        <strain evidence="7">JIC</strain>
    </source>
</reference>
<comment type="subcellular location">
    <subcellularLocation>
        <location evidence="1">Membrane</location>
        <topology evidence="1">Single-pass type II membrane protein</topology>
    </subcellularLocation>
</comment>
<dbReference type="Proteomes" id="UP001443914">
    <property type="component" value="Unassembled WGS sequence"/>
</dbReference>
<sequence length="459" mass="51006">MLTPNPFSLFCAILVCFPLALVFTLSSHSSTLSATLALHRPLLTVPLPPPPSPPPPPPPSPPPIQPKIIINPPKDITSDETNTTTPKTPAPSPPPPPPPETNTTTLKRPAPSSPPPLPPETNTTTPERPTPSPPPPPPPEDDKEDVELLKRASRVNPDPEGGPKKVAFLFLTTTPLPFAPLWEMFFNQSTQKDKYNIYIHTDPKLLNYPSYNTTPPFTGVFSGRVIPSSKPTRRNTPTLITAARRLLAHALLDDPNNYMFTLLSGACVPLHSFNFTYNTLTSSNKSFIEILNNETTAYGRWAARGEHVMLPDVPFEDFRIGSQFWSLTRRHARVVVQDVKLWRKFRMPCLTLGACFPEENYFPTLLSMVDTLNVVPATLTNVNWRGSHNGHPRTYNASEVDPGLIRWLREGPPRYGGIKINGSNMSVTRKWDPFLFARKFATNCVEPLLGLANDVLFKD</sequence>
<comment type="caution">
    <text evidence="7">The sequence shown here is derived from an EMBL/GenBank/DDBJ whole genome shotgun (WGS) entry which is preliminary data.</text>
</comment>
<evidence type="ECO:0000256" key="1">
    <source>
        <dbReference type="ARBA" id="ARBA00004606"/>
    </source>
</evidence>
<keyword evidence="3" id="KW-0808">Transferase</keyword>
<evidence type="ECO:0000313" key="8">
    <source>
        <dbReference type="Proteomes" id="UP001443914"/>
    </source>
</evidence>
<dbReference type="InterPro" id="IPR044174">
    <property type="entry name" value="BC10-like"/>
</dbReference>
<dbReference type="GO" id="GO:0016020">
    <property type="term" value="C:membrane"/>
    <property type="evidence" value="ECO:0007669"/>
    <property type="project" value="UniProtKB-SubCell"/>
</dbReference>
<keyword evidence="5" id="KW-0325">Glycoprotein</keyword>
<evidence type="ECO:0000256" key="2">
    <source>
        <dbReference type="ARBA" id="ARBA00022676"/>
    </source>
</evidence>
<gene>
    <name evidence="7" type="ORF">RND81_08G206600</name>
</gene>
<keyword evidence="4" id="KW-0472">Membrane</keyword>
<keyword evidence="8" id="KW-1185">Reference proteome</keyword>
<protein>
    <recommendedName>
        <fullName evidence="9">Core-2/I-branching beta-1,6-N-acetylglucosaminyltransferase family protein</fullName>
    </recommendedName>
</protein>
<evidence type="ECO:0000256" key="5">
    <source>
        <dbReference type="ARBA" id="ARBA00023180"/>
    </source>
</evidence>
<evidence type="ECO:0008006" key="9">
    <source>
        <dbReference type="Google" id="ProtNLM"/>
    </source>
</evidence>